<organism evidence="2">
    <name type="scientific">Strongyloides ratti</name>
    <name type="common">Parasitic roundworm</name>
    <dbReference type="NCBI Taxonomy" id="34506"/>
    <lineage>
        <taxon>Eukaryota</taxon>
        <taxon>Metazoa</taxon>
        <taxon>Ecdysozoa</taxon>
        <taxon>Nematoda</taxon>
        <taxon>Chromadorea</taxon>
        <taxon>Rhabditida</taxon>
        <taxon>Tylenchina</taxon>
        <taxon>Panagrolaimomorpha</taxon>
        <taxon>Strongyloidoidea</taxon>
        <taxon>Strongyloididae</taxon>
        <taxon>Strongyloides</taxon>
    </lineage>
</organism>
<sequence length="155" mass="16998">MSSSNDIERGKYTQVTPKRASVVKHSICEMPAFTPKASVTGRLSTQIIPQKQSRIIPPGGQLFLCIIGSGLSLSICVWLAFFSNDVKWRRFLIASGAAVCAFMFAGLAISSMRKRNNDYKETISPALLIAQRRATLTAQRNSHAVPVKESTPNEI</sequence>
<reference evidence="4" key="2">
    <citation type="submission" date="2020-12" db="UniProtKB">
        <authorList>
            <consortium name="WormBaseParasite"/>
        </authorList>
    </citation>
    <scope>IDENTIFICATION</scope>
</reference>
<dbReference type="Proteomes" id="UP000035682">
    <property type="component" value="Unplaced"/>
</dbReference>
<dbReference type="OrthoDB" id="5872270at2759"/>
<evidence type="ECO:0000313" key="4">
    <source>
        <dbReference type="WBParaSite" id="SRAE_X000020100.1"/>
    </source>
</evidence>
<reference evidence="2 3" key="1">
    <citation type="submission" date="2014-09" db="EMBL/GenBank/DDBJ databases">
        <authorList>
            <person name="Martin A.A."/>
        </authorList>
    </citation>
    <scope>NUCLEOTIDE SEQUENCE</scope>
    <source>
        <strain evidence="3">ED321</strain>
        <strain evidence="2">ED321 Heterogonic</strain>
    </source>
</reference>
<dbReference type="EMBL" id="LN609530">
    <property type="protein sequence ID" value="CEF70871.1"/>
    <property type="molecule type" value="Genomic_DNA"/>
</dbReference>
<keyword evidence="1" id="KW-0812">Transmembrane</keyword>
<dbReference type="RefSeq" id="XP_024510067.1">
    <property type="nucleotide sequence ID" value="XM_024644516.1"/>
</dbReference>
<evidence type="ECO:0000313" key="5">
    <source>
        <dbReference type="WormBase" id="SRAE_X000020100"/>
    </source>
</evidence>
<evidence type="ECO:0000256" key="1">
    <source>
        <dbReference type="SAM" id="Phobius"/>
    </source>
</evidence>
<keyword evidence="3" id="KW-1185">Reference proteome</keyword>
<dbReference type="CTD" id="36383251"/>
<keyword evidence="1" id="KW-1133">Transmembrane helix</keyword>
<protein>
    <submittedName>
        <fullName evidence="2 4">Uncharacterized protein</fullName>
    </submittedName>
</protein>
<dbReference type="WormBase" id="SRAE_X000020100">
    <property type="protein sequence ID" value="SRP01357"/>
    <property type="gene ID" value="WBGene00265757"/>
</dbReference>
<dbReference type="WBParaSite" id="SRAE_X000020100.1">
    <property type="protein sequence ID" value="SRAE_X000020100.1"/>
    <property type="gene ID" value="WBGene00265757"/>
</dbReference>
<dbReference type="GeneID" id="36383251"/>
<gene>
    <name evidence="2 4 5" type="ORF">SRAE_X000020100</name>
</gene>
<accession>A0A090LMA7</accession>
<feature type="transmembrane region" description="Helical" evidence="1">
    <location>
        <begin position="88"/>
        <end position="110"/>
    </location>
</feature>
<proteinExistence type="predicted"/>
<evidence type="ECO:0000313" key="2">
    <source>
        <dbReference type="EMBL" id="CEF70871.1"/>
    </source>
</evidence>
<keyword evidence="1" id="KW-0472">Membrane</keyword>
<name>A0A090LMA7_STRRB</name>
<feature type="transmembrane region" description="Helical" evidence="1">
    <location>
        <begin position="62"/>
        <end position="82"/>
    </location>
</feature>
<evidence type="ECO:0000313" key="3">
    <source>
        <dbReference type="Proteomes" id="UP000035682"/>
    </source>
</evidence>
<dbReference type="AlphaFoldDB" id="A0A090LMA7"/>